<gene>
    <name evidence="2" type="ORF">B0I36DRAFT_245304</name>
</gene>
<evidence type="ECO:0000313" key="3">
    <source>
        <dbReference type="Proteomes" id="UP000756346"/>
    </source>
</evidence>
<dbReference type="AlphaFoldDB" id="A0A9P8Y4J5"/>
<dbReference type="CDD" id="cd22189">
    <property type="entry name" value="PGAP4-like_fungal"/>
    <property type="match status" value="1"/>
</dbReference>
<dbReference type="GO" id="GO:0006506">
    <property type="term" value="P:GPI anchor biosynthetic process"/>
    <property type="evidence" value="ECO:0007669"/>
    <property type="project" value="InterPro"/>
</dbReference>
<organism evidence="2 3">
    <name type="scientific">Microdochium trichocladiopsis</name>
    <dbReference type="NCBI Taxonomy" id="1682393"/>
    <lineage>
        <taxon>Eukaryota</taxon>
        <taxon>Fungi</taxon>
        <taxon>Dikarya</taxon>
        <taxon>Ascomycota</taxon>
        <taxon>Pezizomycotina</taxon>
        <taxon>Sordariomycetes</taxon>
        <taxon>Xylariomycetidae</taxon>
        <taxon>Xylariales</taxon>
        <taxon>Microdochiaceae</taxon>
        <taxon>Microdochium</taxon>
    </lineage>
</organism>
<keyword evidence="3" id="KW-1185">Reference proteome</keyword>
<dbReference type="OrthoDB" id="2016523at2759"/>
<dbReference type="GeneID" id="70179692"/>
<feature type="transmembrane region" description="Helical" evidence="1">
    <location>
        <begin position="12"/>
        <end position="33"/>
    </location>
</feature>
<name>A0A9P8Y4J5_9PEZI</name>
<dbReference type="Proteomes" id="UP000756346">
    <property type="component" value="Unassembled WGS sequence"/>
</dbReference>
<keyword evidence="1" id="KW-0472">Membrane</keyword>
<feature type="transmembrane region" description="Helical" evidence="1">
    <location>
        <begin position="297"/>
        <end position="316"/>
    </location>
</feature>
<protein>
    <recommendedName>
        <fullName evidence="4">Integral membrane protein</fullName>
    </recommendedName>
</protein>
<sequence>MLVGGARTRGPVTLFLAFLALWTAAALYLRAACFRDPTSYFFRPEEARVLSYSAYRKGQARKFADNAALNAPVKYGPLHDEDSTAHPDLCVAIGSVSRHGFSYLKDTLGSILEGLDDSERRRIYVVAFLAHTNQSVHEDYGQPWLQNMADSLPQYPAGDPALLKMLAELENDSSYPAHARKQKIDYSVLLDACAQVSPAYTMTIEDDVIALDGWFHRLLAALGSAKRKAGELGQDSFFYLRIFYDGRLLGWNSEEWLTYLVTCASVVLAELVILGLLSHPRSPVSSAAVRKLVTPATVLLVCGVCTPMSMGLYFLAGRDCMLPRRPGVELMHKYGCCAQGLVFPQEQVTRHLLPMYNASAFAEDGGHAVAVDTFMEDWANAQVDDAGEEHKGNNRALRFAVTPVLIQHVGGKSSHGVGDQQGGKLTDDTPFDYKFELNDPVQLAREHQQWLEEELGTGRT</sequence>
<dbReference type="GO" id="GO:0016757">
    <property type="term" value="F:glycosyltransferase activity"/>
    <property type="evidence" value="ECO:0007669"/>
    <property type="project" value="InterPro"/>
</dbReference>
<dbReference type="PANTHER" id="PTHR31410">
    <property type="entry name" value="TRANSMEMBRANE PROTEIN 246"/>
    <property type="match status" value="1"/>
</dbReference>
<evidence type="ECO:0000313" key="2">
    <source>
        <dbReference type="EMBL" id="KAH7029598.1"/>
    </source>
</evidence>
<keyword evidence="1" id="KW-1133">Transmembrane helix</keyword>
<comment type="caution">
    <text evidence="2">The sequence shown here is derived from an EMBL/GenBank/DDBJ whole genome shotgun (WGS) entry which is preliminary data.</text>
</comment>
<evidence type="ECO:0008006" key="4">
    <source>
        <dbReference type="Google" id="ProtNLM"/>
    </source>
</evidence>
<dbReference type="RefSeq" id="XP_046011886.1">
    <property type="nucleotide sequence ID" value="XM_046150146.1"/>
</dbReference>
<feature type="transmembrane region" description="Helical" evidence="1">
    <location>
        <begin position="256"/>
        <end position="277"/>
    </location>
</feature>
<accession>A0A9P8Y4J5</accession>
<dbReference type="InterPro" id="IPR029675">
    <property type="entry name" value="PGAP4"/>
</dbReference>
<keyword evidence="1" id="KW-0812">Transmembrane</keyword>
<evidence type="ECO:0000256" key="1">
    <source>
        <dbReference type="SAM" id="Phobius"/>
    </source>
</evidence>
<dbReference type="GO" id="GO:0000139">
    <property type="term" value="C:Golgi membrane"/>
    <property type="evidence" value="ECO:0007669"/>
    <property type="project" value="InterPro"/>
</dbReference>
<dbReference type="EMBL" id="JAGTJQ010000006">
    <property type="protein sequence ID" value="KAH7029598.1"/>
    <property type="molecule type" value="Genomic_DNA"/>
</dbReference>
<dbReference type="PANTHER" id="PTHR31410:SF1">
    <property type="entry name" value="POST-GPI ATTACHMENT TO PROTEINS FACTOR 4"/>
    <property type="match status" value="1"/>
</dbReference>
<reference evidence="2" key="1">
    <citation type="journal article" date="2021" name="Nat. Commun.">
        <title>Genetic determinants of endophytism in the Arabidopsis root mycobiome.</title>
        <authorList>
            <person name="Mesny F."/>
            <person name="Miyauchi S."/>
            <person name="Thiergart T."/>
            <person name="Pickel B."/>
            <person name="Atanasova L."/>
            <person name="Karlsson M."/>
            <person name="Huettel B."/>
            <person name="Barry K.W."/>
            <person name="Haridas S."/>
            <person name="Chen C."/>
            <person name="Bauer D."/>
            <person name="Andreopoulos W."/>
            <person name="Pangilinan J."/>
            <person name="LaButti K."/>
            <person name="Riley R."/>
            <person name="Lipzen A."/>
            <person name="Clum A."/>
            <person name="Drula E."/>
            <person name="Henrissat B."/>
            <person name="Kohler A."/>
            <person name="Grigoriev I.V."/>
            <person name="Martin F.M."/>
            <person name="Hacquard S."/>
        </authorList>
    </citation>
    <scope>NUCLEOTIDE SEQUENCE</scope>
    <source>
        <strain evidence="2">MPI-CAGE-CH-0230</strain>
    </source>
</reference>
<proteinExistence type="predicted"/>